<dbReference type="GO" id="GO:0005634">
    <property type="term" value="C:nucleus"/>
    <property type="evidence" value="ECO:0007669"/>
    <property type="project" value="UniProtKB-SubCell"/>
</dbReference>
<name>A0A8C6NZY8_NOTFU</name>
<reference evidence="14" key="3">
    <citation type="submission" date="2025-09" db="UniProtKB">
        <authorList>
            <consortium name="Ensembl"/>
        </authorList>
    </citation>
    <scope>IDENTIFICATION</scope>
</reference>
<evidence type="ECO:0000256" key="6">
    <source>
        <dbReference type="ARBA" id="ARBA00022840"/>
    </source>
</evidence>
<dbReference type="FunFam" id="3.40.850.10:FF:000027">
    <property type="entry name" value="Kinesin-like protein"/>
    <property type="match status" value="1"/>
</dbReference>
<evidence type="ECO:0000256" key="1">
    <source>
        <dbReference type="ARBA" id="ARBA00004123"/>
    </source>
</evidence>
<dbReference type="CDD" id="cd01370">
    <property type="entry name" value="KISc_KIP3_like"/>
    <property type="match status" value="1"/>
</dbReference>
<dbReference type="Pfam" id="PF00225">
    <property type="entry name" value="Kinesin"/>
    <property type="match status" value="1"/>
</dbReference>
<dbReference type="GO" id="GO:0007018">
    <property type="term" value="P:microtubule-based movement"/>
    <property type="evidence" value="ECO:0007669"/>
    <property type="project" value="InterPro"/>
</dbReference>
<keyword evidence="3" id="KW-0963">Cytoplasm</keyword>
<protein>
    <recommendedName>
        <fullName evidence="12">Kinesin-like protein</fullName>
    </recommendedName>
</protein>
<dbReference type="SMART" id="SM00129">
    <property type="entry name" value="KISc"/>
    <property type="match status" value="1"/>
</dbReference>
<keyword evidence="7" id="KW-0175">Coiled coil</keyword>
<dbReference type="GO" id="GO:0005524">
    <property type="term" value="F:ATP binding"/>
    <property type="evidence" value="ECO:0007669"/>
    <property type="project" value="UniProtKB-UniRule"/>
</dbReference>
<dbReference type="PROSITE" id="PS50067">
    <property type="entry name" value="KINESIN_MOTOR_2"/>
    <property type="match status" value="1"/>
</dbReference>
<keyword evidence="15" id="KW-1185">Reference proteome</keyword>
<dbReference type="InterPro" id="IPR036961">
    <property type="entry name" value="Kinesin_motor_dom_sf"/>
</dbReference>
<dbReference type="GO" id="GO:0008017">
    <property type="term" value="F:microtubule binding"/>
    <property type="evidence" value="ECO:0007669"/>
    <property type="project" value="InterPro"/>
</dbReference>
<proteinExistence type="inferred from homology"/>
<sequence>MSNDVCSHVKVVVRVRPTNESERLENCRNVVQVVDNHMLIFDPKEEDLTCFGSQRVRNRNVNKRANKDLKFVFDHVFDENSTQVDVFESTTKGVLDSVMNGFNCTVFAYGATGAGKTHTMLGSQNDPGVMYRTMKELFKRMDDAKEEKEFAVAFSYLEVYNEQIRDLLANVGPLAVREDGSKGVVVQGLTLHKPKSADHILEALDSGNRNRTQHPTDMNATSSRSHAVFQIYLRQQDKTASLNPNVCIAKMSLIDLAGSERASATNAKGARLREGANINRSLLALGNVINALADPKSKKAHIPYRDSKLTRILKDSLGGNCRTVMIANVGPSSKSYDDTQNTLKYANRAKEIKSSLKSNVVSLDSHIGQYAVICEKQKQEAVQSIFSSRGQIRCEQLDLERQLKANELRQRYSEEDFLLVQYFCAKEKTEKATCKHERKIASLRTQQQHISKRLKETETRFLENDGLLHRVENEIKLLRSNDQTSEVLEKSLYCHRLELQVNDLKQHIKQMIELTTLQDQENKRMQKMVNILLPAYSRHYSTLLGAGLATAANEMENQELEHLVLRERGVVWADQEGAGQQLKGQEIVVNSQEKNEAGKIGLHSELAPILSFSYLQYHRSSPCSKLSSLVFFSPPPAVYSASTQAWAKF</sequence>
<dbReference type="PANTHER" id="PTHR47968:SF73">
    <property type="entry name" value="KINESIN-LIKE PROTEIN"/>
    <property type="match status" value="1"/>
</dbReference>
<reference evidence="14" key="1">
    <citation type="submission" date="2014-08" db="EMBL/GenBank/DDBJ databases">
        <authorList>
            <person name="Senf B."/>
            <person name="Petzold A."/>
            <person name="Downie B.R."/>
            <person name="Koch P."/>
            <person name="Platzer M."/>
        </authorList>
    </citation>
    <scope>NUCLEOTIDE SEQUENCE [LARGE SCALE GENOMIC DNA]</scope>
    <source>
        <strain evidence="14">GRZ</strain>
    </source>
</reference>
<evidence type="ECO:0000256" key="4">
    <source>
        <dbReference type="ARBA" id="ARBA00022701"/>
    </source>
</evidence>
<dbReference type="GO" id="GO:0000278">
    <property type="term" value="P:mitotic cell cycle"/>
    <property type="evidence" value="ECO:0007669"/>
    <property type="project" value="UniProtKB-ARBA"/>
</dbReference>
<dbReference type="GO" id="GO:0005874">
    <property type="term" value="C:microtubule"/>
    <property type="evidence" value="ECO:0007669"/>
    <property type="project" value="UniProtKB-KW"/>
</dbReference>
<dbReference type="InterPro" id="IPR019821">
    <property type="entry name" value="Kinesin_motor_CS"/>
</dbReference>
<keyword evidence="10" id="KW-0539">Nucleus</keyword>
<evidence type="ECO:0000313" key="14">
    <source>
        <dbReference type="Ensembl" id="ENSNFUP00015036263.1"/>
    </source>
</evidence>
<comment type="subcellular location">
    <subcellularLocation>
        <location evidence="2">Cytoplasm</location>
        <location evidence="2">Cytoskeleton</location>
    </subcellularLocation>
    <subcellularLocation>
        <location evidence="1">Nucleus</location>
    </subcellularLocation>
</comment>
<dbReference type="SUPFAM" id="SSF52540">
    <property type="entry name" value="P-loop containing nucleoside triphosphate hydrolases"/>
    <property type="match status" value="1"/>
</dbReference>
<evidence type="ECO:0000259" key="13">
    <source>
        <dbReference type="PROSITE" id="PS50067"/>
    </source>
</evidence>
<evidence type="ECO:0000256" key="3">
    <source>
        <dbReference type="ARBA" id="ARBA00022490"/>
    </source>
</evidence>
<feature type="binding site" evidence="11">
    <location>
        <begin position="110"/>
        <end position="117"/>
    </location>
    <ligand>
        <name>ATP</name>
        <dbReference type="ChEBI" id="CHEBI:30616"/>
    </ligand>
</feature>
<organism evidence="14 15">
    <name type="scientific">Nothobranchius furzeri</name>
    <name type="common">Turquoise killifish</name>
    <dbReference type="NCBI Taxonomy" id="105023"/>
    <lineage>
        <taxon>Eukaryota</taxon>
        <taxon>Metazoa</taxon>
        <taxon>Chordata</taxon>
        <taxon>Craniata</taxon>
        <taxon>Vertebrata</taxon>
        <taxon>Euteleostomi</taxon>
        <taxon>Actinopterygii</taxon>
        <taxon>Neopterygii</taxon>
        <taxon>Teleostei</taxon>
        <taxon>Neoteleostei</taxon>
        <taxon>Acanthomorphata</taxon>
        <taxon>Ovalentaria</taxon>
        <taxon>Atherinomorphae</taxon>
        <taxon>Cyprinodontiformes</taxon>
        <taxon>Nothobranchiidae</taxon>
        <taxon>Nothobranchius</taxon>
    </lineage>
</organism>
<evidence type="ECO:0000256" key="5">
    <source>
        <dbReference type="ARBA" id="ARBA00022741"/>
    </source>
</evidence>
<keyword evidence="5 11" id="KW-0547">Nucleotide-binding</keyword>
<gene>
    <name evidence="14" type="primary">kif18a</name>
</gene>
<dbReference type="Gene3D" id="3.40.850.10">
    <property type="entry name" value="Kinesin motor domain"/>
    <property type="match status" value="1"/>
</dbReference>
<evidence type="ECO:0000256" key="2">
    <source>
        <dbReference type="ARBA" id="ARBA00004245"/>
    </source>
</evidence>
<comment type="similarity">
    <text evidence="11 12">Belongs to the TRAFAC class myosin-kinesin ATPase superfamily. Kinesin family.</text>
</comment>
<keyword evidence="8 11" id="KW-0505">Motor protein</keyword>
<dbReference type="GO" id="GO:0003777">
    <property type="term" value="F:microtubule motor activity"/>
    <property type="evidence" value="ECO:0007669"/>
    <property type="project" value="InterPro"/>
</dbReference>
<keyword evidence="6 11" id="KW-0067">ATP-binding</keyword>
<evidence type="ECO:0000313" key="15">
    <source>
        <dbReference type="Proteomes" id="UP000694548"/>
    </source>
</evidence>
<evidence type="ECO:0000256" key="10">
    <source>
        <dbReference type="ARBA" id="ARBA00023242"/>
    </source>
</evidence>
<evidence type="ECO:0000256" key="11">
    <source>
        <dbReference type="PROSITE-ProRule" id="PRU00283"/>
    </source>
</evidence>
<dbReference type="AlphaFoldDB" id="A0A8C6NZY8"/>
<dbReference type="InterPro" id="IPR027417">
    <property type="entry name" value="P-loop_NTPase"/>
</dbReference>
<feature type="domain" description="Kinesin motor" evidence="13">
    <location>
        <begin position="8"/>
        <end position="352"/>
    </location>
</feature>
<dbReference type="InterPro" id="IPR001752">
    <property type="entry name" value="Kinesin_motor_dom"/>
</dbReference>
<dbReference type="GeneTree" id="ENSGT00940000159058"/>
<evidence type="ECO:0000256" key="12">
    <source>
        <dbReference type="RuleBase" id="RU000394"/>
    </source>
</evidence>
<dbReference type="PRINTS" id="PR00380">
    <property type="entry name" value="KINESINHEAVY"/>
</dbReference>
<dbReference type="Ensembl" id="ENSNFUT00015037862.1">
    <property type="protein sequence ID" value="ENSNFUP00015036263.1"/>
    <property type="gene ID" value="ENSNFUG00015017568.1"/>
</dbReference>
<reference evidence="14" key="2">
    <citation type="submission" date="2025-08" db="UniProtKB">
        <authorList>
            <consortium name="Ensembl"/>
        </authorList>
    </citation>
    <scope>IDENTIFICATION</scope>
</reference>
<dbReference type="PANTHER" id="PTHR47968">
    <property type="entry name" value="CENTROMERE PROTEIN E"/>
    <property type="match status" value="1"/>
</dbReference>
<dbReference type="Proteomes" id="UP000694548">
    <property type="component" value="Chromosome sgr07"/>
</dbReference>
<evidence type="ECO:0000256" key="8">
    <source>
        <dbReference type="ARBA" id="ARBA00023175"/>
    </source>
</evidence>
<dbReference type="GO" id="GO:0005819">
    <property type="term" value="C:spindle"/>
    <property type="evidence" value="ECO:0007669"/>
    <property type="project" value="UniProtKB-ARBA"/>
</dbReference>
<dbReference type="PROSITE" id="PS00411">
    <property type="entry name" value="KINESIN_MOTOR_1"/>
    <property type="match status" value="1"/>
</dbReference>
<keyword evidence="4 12" id="KW-0493">Microtubule</keyword>
<evidence type="ECO:0000256" key="7">
    <source>
        <dbReference type="ARBA" id="ARBA00023054"/>
    </source>
</evidence>
<dbReference type="InterPro" id="IPR027640">
    <property type="entry name" value="Kinesin-like_fam"/>
</dbReference>
<evidence type="ECO:0000256" key="9">
    <source>
        <dbReference type="ARBA" id="ARBA00023212"/>
    </source>
</evidence>
<keyword evidence="9" id="KW-0206">Cytoskeleton</keyword>
<accession>A0A8C6NZY8</accession>